<dbReference type="SMART" id="SM00869">
    <property type="entry name" value="Autotransporter"/>
    <property type="match status" value="1"/>
</dbReference>
<gene>
    <name evidence="2" type="ORF">NIK97_15930</name>
</gene>
<accession>A0ABY5UKS4</accession>
<dbReference type="Gene3D" id="2.40.128.130">
    <property type="entry name" value="Autotransporter beta-domain"/>
    <property type="match status" value="1"/>
</dbReference>
<dbReference type="InterPro" id="IPR043990">
    <property type="entry name" value="AC_1"/>
</dbReference>
<dbReference type="Pfam" id="PF03797">
    <property type="entry name" value="Autotransporter"/>
    <property type="match status" value="1"/>
</dbReference>
<dbReference type="Pfam" id="PF18883">
    <property type="entry name" value="AC_1"/>
    <property type="match status" value="1"/>
</dbReference>
<dbReference type="InterPro" id="IPR005546">
    <property type="entry name" value="Autotransporte_beta"/>
</dbReference>
<evidence type="ECO:0000313" key="2">
    <source>
        <dbReference type="EMBL" id="UWL62987.1"/>
    </source>
</evidence>
<dbReference type="NCBIfam" id="TIGR01414">
    <property type="entry name" value="autotrans_barl"/>
    <property type="match status" value="1"/>
</dbReference>
<dbReference type="Gene3D" id="2.160.20.20">
    <property type="match status" value="1"/>
</dbReference>
<dbReference type="PANTHER" id="PTHR35037">
    <property type="entry name" value="C-TERMINAL REGION OF AIDA-LIKE PROTEIN"/>
    <property type="match status" value="1"/>
</dbReference>
<reference evidence="2" key="1">
    <citation type="submission" date="2022-06" db="EMBL/GenBank/DDBJ databases">
        <title>Complete Genome Sequence of Deoxynivalenol-bioadsorption Ochrobactrum pseudintermedium ASAG-D25.</title>
        <authorList>
            <person name="Wang N."/>
        </authorList>
    </citation>
    <scope>NUCLEOTIDE SEQUENCE</scope>
    <source>
        <strain evidence="2">ASAG-D25</strain>
    </source>
</reference>
<dbReference type="InterPro" id="IPR036709">
    <property type="entry name" value="Autotransporte_beta_dom_sf"/>
</dbReference>
<evidence type="ECO:0000313" key="3">
    <source>
        <dbReference type="Proteomes" id="UP001058739"/>
    </source>
</evidence>
<dbReference type="Proteomes" id="UP001058739">
    <property type="component" value="Chromosome 02"/>
</dbReference>
<dbReference type="InterPro" id="IPR051551">
    <property type="entry name" value="Autotransporter_adhesion"/>
</dbReference>
<sequence>MLIIHNRSVSFAARIADKYSWHNGVAIVALAGSLALSASPTWADGGHAGIVVSSPSGAGGTDGTLAQATGKNGEFAPLASVGGAGGGGAVDLTTGNGAPGGAKGGGSFGAGVGQVYGAAGATGAAGLTLTTDTTLKTAVTGGTGGAGQPNVNNVNTTGGGGGGGVGVTTNEALTITATGSVTGGAGFGANNYAGGGGGAGIFSTGQVTVAAGGTVTGGAGGGALGASAGGGGGMGAILAAGGGLTNSGTITGGVGGRSTLGGGGGGDGGAGVWVTGGGTVVNAAGGTITGGVGGAGRFTANLLDNTSGPRGGLGGEGVKGSDIILINAGSISGAMGGESTGTGAPPTVLANAVTFLGGVNTLEIWAGSVITGNVVAFSGADTLRLGGDADASFDVSEIGAAAQYRGFGIYEKAGRSTWTLEGTTSEITPWTLSGGTLSISSDENLGASSGTVTFNGGTLRNTESFASARDMTLNALGGTIETLADLTLSGGISGPGALTKTGNGTLTLSGTGSYAGETNVNGGALVQGAAGAFSSASAYAVANNALIDLGGYDTDMAGLSNSGTVNFGGSGGTTLNVAGNYVGNGGTLVINSVLGGDGSTTDLLKVGGDTSGNTNLKVINRDGLGAQTVNGIEVVDVGGQSNGTFSLLGDFVTKDGKQAVSGGAYAYTLQQGSGTGNEDGNWYLTSQLDNPGPGPDPRYSPSVPVYEGYLQNMQALNKLPTLQERVGERYWTGRNGDGQATGAAVDDKGVWARVEGAHNRLEPDTSLSRMKQDINTFIMQAGVDGQFYESDNGKLIAGITGQYGHAKGDISSFHGDGAISTDGWSLGATATWYGTSGFYVDGQAQVTWFDSDLNSWTANQGLADGRKATGYALSIEAGQRFAIDQNWSLTPQAQLMYSSINADSFRDAWDSRVSLHDGDSLIGRLGLAANYANSWQGKDGLTVNTTVYGIANLYQEMLGGSSVNVAGVEFDTDNDRTWGGIGAGGTYAWADNKYAVYGEGTINTALNHFADSYTLKGTVGFKVKW</sequence>
<dbReference type="SUPFAM" id="SSF103515">
    <property type="entry name" value="Autotransporter"/>
    <property type="match status" value="1"/>
</dbReference>
<dbReference type="PROSITE" id="PS51208">
    <property type="entry name" value="AUTOTRANSPORTER"/>
    <property type="match status" value="1"/>
</dbReference>
<keyword evidence="3" id="KW-1185">Reference proteome</keyword>
<dbReference type="InterPro" id="IPR012332">
    <property type="entry name" value="Autotransporter_pectin_lyase_C"/>
</dbReference>
<dbReference type="RefSeq" id="WP_259698326.1">
    <property type="nucleotide sequence ID" value="NZ_CP099968.1"/>
</dbReference>
<dbReference type="EMBL" id="CP099968">
    <property type="protein sequence ID" value="UWL62987.1"/>
    <property type="molecule type" value="Genomic_DNA"/>
</dbReference>
<name>A0ABY5UKS4_9HYPH</name>
<dbReference type="CDD" id="cd01344">
    <property type="entry name" value="PL2_Passenger_AT"/>
    <property type="match status" value="1"/>
</dbReference>
<protein>
    <submittedName>
        <fullName evidence="2">Autotransporter outer membrane beta-barrel domain-containing protein</fullName>
    </submittedName>
</protein>
<feature type="domain" description="Autotransporter" evidence="1">
    <location>
        <begin position="743"/>
        <end position="1025"/>
    </location>
</feature>
<dbReference type="SUPFAM" id="SSF51126">
    <property type="entry name" value="Pectin lyase-like"/>
    <property type="match status" value="1"/>
</dbReference>
<organism evidence="2 3">
    <name type="scientific">Brucella pseudintermedia</name>
    <dbReference type="NCBI Taxonomy" id="370111"/>
    <lineage>
        <taxon>Bacteria</taxon>
        <taxon>Pseudomonadati</taxon>
        <taxon>Pseudomonadota</taxon>
        <taxon>Alphaproteobacteria</taxon>
        <taxon>Hyphomicrobiales</taxon>
        <taxon>Brucellaceae</taxon>
        <taxon>Brucella/Ochrobactrum group</taxon>
        <taxon>Brucella</taxon>
    </lineage>
</organism>
<dbReference type="PANTHER" id="PTHR35037:SF3">
    <property type="entry name" value="C-TERMINAL REGION OF AIDA-LIKE PROTEIN"/>
    <property type="match status" value="1"/>
</dbReference>
<dbReference type="InterPro" id="IPR011050">
    <property type="entry name" value="Pectin_lyase_fold/virulence"/>
</dbReference>
<dbReference type="InterPro" id="IPR006315">
    <property type="entry name" value="OM_autotransptr_brl_dom"/>
</dbReference>
<proteinExistence type="predicted"/>
<evidence type="ECO:0000259" key="1">
    <source>
        <dbReference type="PROSITE" id="PS51208"/>
    </source>
</evidence>